<dbReference type="Gene3D" id="2.170.260.10">
    <property type="entry name" value="paz domain"/>
    <property type="match status" value="1"/>
</dbReference>
<dbReference type="InterPro" id="IPR036397">
    <property type="entry name" value="RNaseH_sf"/>
</dbReference>
<dbReference type="EMBL" id="JBBBZM010000087">
    <property type="protein sequence ID" value="KAL0634715.1"/>
    <property type="molecule type" value="Genomic_DNA"/>
</dbReference>
<dbReference type="InterPro" id="IPR036085">
    <property type="entry name" value="PAZ_dom_sf"/>
</dbReference>
<dbReference type="InterPro" id="IPR014811">
    <property type="entry name" value="ArgoL1"/>
</dbReference>
<evidence type="ECO:0000256" key="1">
    <source>
        <dbReference type="RuleBase" id="RU361178"/>
    </source>
</evidence>
<dbReference type="SMART" id="SM00949">
    <property type="entry name" value="PAZ"/>
    <property type="match status" value="1"/>
</dbReference>
<dbReference type="InterPro" id="IPR012337">
    <property type="entry name" value="RNaseH-like_sf"/>
</dbReference>
<feature type="compositionally biased region" description="Gly residues" evidence="2">
    <location>
        <begin position="19"/>
        <end position="29"/>
    </location>
</feature>
<dbReference type="InterPro" id="IPR003100">
    <property type="entry name" value="PAZ_dom"/>
</dbReference>
<dbReference type="Gene3D" id="3.40.50.2300">
    <property type="match status" value="1"/>
</dbReference>
<dbReference type="Pfam" id="PF16487">
    <property type="entry name" value="ArgoMid"/>
    <property type="match status" value="1"/>
</dbReference>
<evidence type="ECO:0000259" key="4">
    <source>
        <dbReference type="PROSITE" id="PS50822"/>
    </source>
</evidence>
<dbReference type="InterPro" id="IPR032472">
    <property type="entry name" value="ArgoL2"/>
</dbReference>
<dbReference type="InterPro" id="IPR003165">
    <property type="entry name" value="Piwi"/>
</dbReference>
<dbReference type="SUPFAM" id="SSF101690">
    <property type="entry name" value="PAZ domain"/>
    <property type="match status" value="1"/>
</dbReference>
<dbReference type="Pfam" id="PF16488">
    <property type="entry name" value="ArgoL2"/>
    <property type="match status" value="1"/>
</dbReference>
<gene>
    <name evidence="5" type="ORF">Q9L58_006380</name>
</gene>
<dbReference type="Pfam" id="PF08699">
    <property type="entry name" value="ArgoL1"/>
    <property type="match status" value="1"/>
</dbReference>
<dbReference type="SMART" id="SM01163">
    <property type="entry name" value="DUF1785"/>
    <property type="match status" value="1"/>
</dbReference>
<evidence type="ECO:0000256" key="2">
    <source>
        <dbReference type="SAM" id="MobiDB-lite"/>
    </source>
</evidence>
<dbReference type="PANTHER" id="PTHR22891">
    <property type="entry name" value="EUKARYOTIC TRANSLATION INITIATION FACTOR 2C"/>
    <property type="match status" value="1"/>
</dbReference>
<feature type="compositionally biased region" description="Gly residues" evidence="2">
    <location>
        <begin position="37"/>
        <end position="62"/>
    </location>
</feature>
<feature type="domain" description="PAZ" evidence="3">
    <location>
        <begin position="349"/>
        <end position="451"/>
    </location>
</feature>
<proteinExistence type="inferred from homology"/>
<accession>A0ABR3GFL1</accession>
<dbReference type="InterPro" id="IPR032473">
    <property type="entry name" value="Argonaute_Mid_dom"/>
</dbReference>
<feature type="domain" description="Piwi" evidence="4">
    <location>
        <begin position="625"/>
        <end position="919"/>
    </location>
</feature>
<comment type="similarity">
    <text evidence="1">Belongs to the argonaute family.</text>
</comment>
<keyword evidence="6" id="KW-1185">Reference proteome</keyword>
<dbReference type="Pfam" id="PF02170">
    <property type="entry name" value="PAZ"/>
    <property type="match status" value="1"/>
</dbReference>
<evidence type="ECO:0000259" key="3">
    <source>
        <dbReference type="PROSITE" id="PS50821"/>
    </source>
</evidence>
<feature type="region of interest" description="Disordered" evidence="2">
    <location>
        <begin position="19"/>
        <end position="96"/>
    </location>
</feature>
<dbReference type="Proteomes" id="UP001447188">
    <property type="component" value="Unassembled WGS sequence"/>
</dbReference>
<dbReference type="Pfam" id="PF16486">
    <property type="entry name" value="ArgoN"/>
    <property type="match status" value="1"/>
</dbReference>
<organism evidence="5 6">
    <name type="scientific">Discina gigas</name>
    <dbReference type="NCBI Taxonomy" id="1032678"/>
    <lineage>
        <taxon>Eukaryota</taxon>
        <taxon>Fungi</taxon>
        <taxon>Dikarya</taxon>
        <taxon>Ascomycota</taxon>
        <taxon>Pezizomycotina</taxon>
        <taxon>Pezizomycetes</taxon>
        <taxon>Pezizales</taxon>
        <taxon>Discinaceae</taxon>
        <taxon>Discina</taxon>
    </lineage>
</organism>
<evidence type="ECO:0008006" key="7">
    <source>
        <dbReference type="Google" id="ProtNLM"/>
    </source>
</evidence>
<sequence>MIVRLEIQVPELALALQIGGGRDSGGGRGGGDRGDGGRGGFGSDRGRGGGRGGGGGGRGHGGPSIPISSGPPLPESVPIPKSGAKTALPNIPPEGRLGRPVTVCVNHFEVQSLPRLELNQYDIRVTGDKKEDMEEAEIKQCSPAMVNRIMATPDIKQLLGAGFVFDGVSIGWSTTKLPFPTDPFRYTLELPGRAGRTFRCNVDISRSGGLSTDALVRWLRNESGRTALIGTSANPKQEDHVQLCLRFLNALLRTDPSRRFVTGQGNKSTTYFDRTPATTLALQSTNGVLEAWRGFYQTAVIRFGKLTVNVDTSTNAFIRPGISILDAIAGIAGIQPDRLDGFYSQRPHDLSSVMRKFVGVGFKCKHIKGPKYDLVRRVMRFTTRGAADESFERRTFSKDPAGGDDIMTLASTTVAEYYRRQYNLNVRYPQLPMVESKKGEKFPLELCFVADGERWKETLQGAETADFIRFATGPAFVRRAQIEENLKKLAWHTQPELAEFGVSITPQFMQLSGRVLPTPTPIYGAGTDSRPPTTGRWNLRDKRFLKPSPVKGWGLIYFPGGGRPLNEEVLRDFAGKVNYAFSTYGIEVQRQDPPIAIANPQGDMARTIAEMLRKVENLNGVRPNLVMFLLPTISVEPYATIKNICDTQYGIASQCMIIEKALSQKGQPQYLGNIALKVNVKLGGINSRIEDPFLRHHRTIVIGCDAAHPNPSQRRLNPPPPTFTALAANYDTDYAQYTAVTATQDPGTEIVKHFGPMAQELLRRYHKRTGHSPESVLYFRDGVSETEFGAVLSEELEALKKVTRGAKVTVIVCVKRHHTRIFPLLSTGGDKLGNVQPGTVIENGNGRDIFLVSHVGLQGTVRPTHYVVLYDENNIPVDQFQGLCNNLCYSYGRATVAVSLVPPVYYAHLACERARQHVRHGVEASVLVQVQENLKYSMWWQ</sequence>
<dbReference type="PROSITE" id="PS50822">
    <property type="entry name" value="PIWI"/>
    <property type="match status" value="1"/>
</dbReference>
<dbReference type="CDD" id="cd04657">
    <property type="entry name" value="Piwi_ago-like"/>
    <property type="match status" value="1"/>
</dbReference>
<evidence type="ECO:0000313" key="5">
    <source>
        <dbReference type="EMBL" id="KAL0634715.1"/>
    </source>
</evidence>
<evidence type="ECO:0000313" key="6">
    <source>
        <dbReference type="Proteomes" id="UP001447188"/>
    </source>
</evidence>
<name>A0ABR3GFL1_9PEZI</name>
<dbReference type="PROSITE" id="PS50821">
    <property type="entry name" value="PAZ"/>
    <property type="match status" value="1"/>
</dbReference>
<dbReference type="SUPFAM" id="SSF53098">
    <property type="entry name" value="Ribonuclease H-like"/>
    <property type="match status" value="1"/>
</dbReference>
<dbReference type="Pfam" id="PF02171">
    <property type="entry name" value="Piwi"/>
    <property type="match status" value="1"/>
</dbReference>
<dbReference type="Gene3D" id="3.30.420.10">
    <property type="entry name" value="Ribonuclease H-like superfamily/Ribonuclease H"/>
    <property type="match status" value="1"/>
</dbReference>
<reference evidence="5 6" key="1">
    <citation type="submission" date="2024-02" db="EMBL/GenBank/DDBJ databases">
        <title>Discinaceae phylogenomics.</title>
        <authorList>
            <person name="Dirks A.C."/>
            <person name="James T.Y."/>
        </authorList>
    </citation>
    <scope>NUCLEOTIDE SEQUENCE [LARGE SCALE GENOMIC DNA]</scope>
    <source>
        <strain evidence="5 6">ACD0624</strain>
    </source>
</reference>
<dbReference type="SMART" id="SM00950">
    <property type="entry name" value="Piwi"/>
    <property type="match status" value="1"/>
</dbReference>
<dbReference type="InterPro" id="IPR032474">
    <property type="entry name" value="Argonaute_N"/>
</dbReference>
<dbReference type="CDD" id="cd02846">
    <property type="entry name" value="PAZ_argonaute_like"/>
    <property type="match status" value="1"/>
</dbReference>
<protein>
    <recommendedName>
        <fullName evidence="7">Piwi-domain-containing protein</fullName>
    </recommendedName>
</protein>
<dbReference type="InterPro" id="IPR045246">
    <property type="entry name" value="Piwi_ago-like"/>
</dbReference>
<comment type="caution">
    <text evidence="5">The sequence shown here is derived from an EMBL/GenBank/DDBJ whole genome shotgun (WGS) entry which is preliminary data.</text>
</comment>